<feature type="domain" description="DUF7882" evidence="1">
    <location>
        <begin position="1"/>
        <end position="96"/>
    </location>
</feature>
<dbReference type="InterPro" id="IPR057204">
    <property type="entry name" value="DUF7882"/>
</dbReference>
<reference evidence="2" key="1">
    <citation type="submission" date="2021-01" db="EMBL/GenBank/DDBJ databases">
        <title>Lacisediminihabitans sp. nov. strain G11-30, isolated from Antarctic Soil.</title>
        <authorList>
            <person name="Li J."/>
        </authorList>
    </citation>
    <scope>NUCLEOTIDE SEQUENCE</scope>
    <source>
        <strain evidence="2">G11-30</strain>
    </source>
</reference>
<dbReference type="GO" id="GO:0016874">
    <property type="term" value="F:ligase activity"/>
    <property type="evidence" value="ECO:0007669"/>
    <property type="project" value="UniProtKB-KW"/>
</dbReference>
<evidence type="ECO:0000313" key="3">
    <source>
        <dbReference type="Proteomes" id="UP000636458"/>
    </source>
</evidence>
<keyword evidence="3" id="KW-1185">Reference proteome</keyword>
<gene>
    <name evidence="2" type="ORF">IV501_03430</name>
</gene>
<dbReference type="EMBL" id="JAEPES010000001">
    <property type="protein sequence ID" value="MBK4346677.1"/>
    <property type="molecule type" value="Genomic_DNA"/>
</dbReference>
<proteinExistence type="predicted"/>
<name>A0A934SKP4_9MICO</name>
<dbReference type="Pfam" id="PF25355">
    <property type="entry name" value="DUF7882"/>
    <property type="match status" value="1"/>
</dbReference>
<dbReference type="AlphaFoldDB" id="A0A934SKP4"/>
<evidence type="ECO:0000259" key="1">
    <source>
        <dbReference type="Pfam" id="PF25355"/>
    </source>
</evidence>
<sequence>MGKLLYGPTIEVVFDDRVLAHLQLVIGLKLRRGESFFFSWRDEQSVGDGRSVIWLDPSIPLVFRYNGGRMPKINREWLDVLTNSSNSAQGLQLTDEVGALGRTSEE</sequence>
<dbReference type="RefSeq" id="WP_200554988.1">
    <property type="nucleotide sequence ID" value="NZ_JAEPES010000001.1"/>
</dbReference>
<dbReference type="Proteomes" id="UP000636458">
    <property type="component" value="Unassembled WGS sequence"/>
</dbReference>
<comment type="caution">
    <text evidence="2">The sequence shown here is derived from an EMBL/GenBank/DDBJ whole genome shotgun (WGS) entry which is preliminary data.</text>
</comment>
<evidence type="ECO:0000313" key="2">
    <source>
        <dbReference type="EMBL" id="MBK4346677.1"/>
    </source>
</evidence>
<organism evidence="2 3">
    <name type="scientific">Lacisediminihabitans changchengi</name>
    <dbReference type="NCBI Taxonomy" id="2787634"/>
    <lineage>
        <taxon>Bacteria</taxon>
        <taxon>Bacillati</taxon>
        <taxon>Actinomycetota</taxon>
        <taxon>Actinomycetes</taxon>
        <taxon>Micrococcales</taxon>
        <taxon>Microbacteriaceae</taxon>
        <taxon>Lacisediminihabitans</taxon>
    </lineage>
</organism>
<protein>
    <submittedName>
        <fullName evidence="2">ATP-dependent DNA ligase</fullName>
    </submittedName>
</protein>
<keyword evidence="2" id="KW-0436">Ligase</keyword>
<accession>A0A934SKP4</accession>